<dbReference type="HOGENOM" id="CLU_013430_12_0_1"/>
<evidence type="ECO:0000259" key="9">
    <source>
        <dbReference type="Pfam" id="PF16916"/>
    </source>
</evidence>
<feature type="transmembrane region" description="Helical" evidence="7">
    <location>
        <begin position="282"/>
        <end position="303"/>
    </location>
</feature>
<dbReference type="Gene3D" id="3.30.70.1350">
    <property type="entry name" value="Cation efflux protein, cytoplasmic domain"/>
    <property type="match status" value="1"/>
</dbReference>
<dbReference type="STRING" id="747525.W4K3H2"/>
<evidence type="ECO:0000256" key="4">
    <source>
        <dbReference type="ARBA" id="ARBA00022989"/>
    </source>
</evidence>
<feature type="domain" description="Cation efflux protein cytoplasmic" evidence="9">
    <location>
        <begin position="336"/>
        <end position="395"/>
    </location>
</feature>
<evidence type="ECO:0000256" key="2">
    <source>
        <dbReference type="ARBA" id="ARBA00022448"/>
    </source>
</evidence>
<evidence type="ECO:0000313" key="10">
    <source>
        <dbReference type="EMBL" id="ETW80383.1"/>
    </source>
</evidence>
<feature type="region of interest" description="Disordered" evidence="6">
    <location>
        <begin position="1"/>
        <end position="55"/>
    </location>
</feature>
<name>W4K3H2_HETIT</name>
<dbReference type="Gene3D" id="1.20.1510.10">
    <property type="entry name" value="Cation efflux protein transmembrane domain"/>
    <property type="match status" value="1"/>
</dbReference>
<dbReference type="eggNOG" id="KOG1485">
    <property type="taxonomic scope" value="Eukaryota"/>
</dbReference>
<dbReference type="Proteomes" id="UP000030671">
    <property type="component" value="Unassembled WGS sequence"/>
</dbReference>
<reference evidence="10 11" key="1">
    <citation type="journal article" date="2012" name="New Phytol.">
        <title>Insight into trade-off between wood decay and parasitism from the genome of a fungal forest pathogen.</title>
        <authorList>
            <person name="Olson A."/>
            <person name="Aerts A."/>
            <person name="Asiegbu F."/>
            <person name="Belbahri L."/>
            <person name="Bouzid O."/>
            <person name="Broberg A."/>
            <person name="Canback B."/>
            <person name="Coutinho P.M."/>
            <person name="Cullen D."/>
            <person name="Dalman K."/>
            <person name="Deflorio G."/>
            <person name="van Diepen L.T."/>
            <person name="Dunand C."/>
            <person name="Duplessis S."/>
            <person name="Durling M."/>
            <person name="Gonthier P."/>
            <person name="Grimwood J."/>
            <person name="Fossdal C.G."/>
            <person name="Hansson D."/>
            <person name="Henrissat B."/>
            <person name="Hietala A."/>
            <person name="Himmelstrand K."/>
            <person name="Hoffmeister D."/>
            <person name="Hogberg N."/>
            <person name="James T.Y."/>
            <person name="Karlsson M."/>
            <person name="Kohler A."/>
            <person name="Kues U."/>
            <person name="Lee Y.H."/>
            <person name="Lin Y.C."/>
            <person name="Lind M."/>
            <person name="Lindquist E."/>
            <person name="Lombard V."/>
            <person name="Lucas S."/>
            <person name="Lunden K."/>
            <person name="Morin E."/>
            <person name="Murat C."/>
            <person name="Park J."/>
            <person name="Raffaello T."/>
            <person name="Rouze P."/>
            <person name="Salamov A."/>
            <person name="Schmutz J."/>
            <person name="Solheim H."/>
            <person name="Stahlberg J."/>
            <person name="Velez H."/>
            <person name="de Vries R.P."/>
            <person name="Wiebenga A."/>
            <person name="Woodward S."/>
            <person name="Yakovlev I."/>
            <person name="Garbelotto M."/>
            <person name="Martin F."/>
            <person name="Grigoriev I.V."/>
            <person name="Stenlid J."/>
        </authorList>
    </citation>
    <scope>NUCLEOTIDE SEQUENCE [LARGE SCALE GENOMIC DNA]</scope>
    <source>
        <strain evidence="10 11">TC 32-1</strain>
    </source>
</reference>
<feature type="transmembrane region" description="Helical" evidence="7">
    <location>
        <begin position="141"/>
        <end position="160"/>
    </location>
</feature>
<protein>
    <submittedName>
        <fullName evidence="10">Metal transporter</fullName>
    </submittedName>
</protein>
<feature type="transmembrane region" description="Helical" evidence="7">
    <location>
        <begin position="258"/>
        <end position="276"/>
    </location>
</feature>
<dbReference type="GeneID" id="20666801"/>
<feature type="compositionally biased region" description="Basic and acidic residues" evidence="6">
    <location>
        <begin position="1"/>
        <end position="37"/>
    </location>
</feature>
<sequence>MCDSKAVEARREHSTKSGEKGHVGAAQERGHEHDHSHGIFGHSHSHGGDDGHAHGGEVMEALQKGVADRGSRITLIGLGANVLLTSAKGAAGWYMNSAALLADAGHSLSDLLGDFVVLFSWRLSRRPPSARYPYGFAKFETVGTAIVALLLVGGALGIGFHSLSLLLEALAYTAVNLPDGPLHSAIENLTSIAHNIPAIGSVVSHDHVHAHVLDPNAAWFAAASVVGKEWLFRITKKVADQESSPVLLANAYHHRSDAYSSLVALVAIMGSSWFPALPLDPIGGFLVSIVILSQGASIMGGAFRELTDASASPSTMRSVTRVLDTIISESAASPSPTLLKVHHVRAKRTGAMLFVDLAAEVPGSLSVEETTKLEETIVGALREAKKEIAEVNIKFRPVSHSEHDHGH</sequence>
<dbReference type="Pfam" id="PF16916">
    <property type="entry name" value="ZT_dimer"/>
    <property type="match status" value="1"/>
</dbReference>
<dbReference type="FunCoup" id="W4K3H2">
    <property type="interactions" value="49"/>
</dbReference>
<dbReference type="InterPro" id="IPR002524">
    <property type="entry name" value="Cation_efflux"/>
</dbReference>
<dbReference type="OrthoDB" id="435980at2759"/>
<dbReference type="GO" id="GO:0030003">
    <property type="term" value="P:intracellular monoatomic cation homeostasis"/>
    <property type="evidence" value="ECO:0007669"/>
    <property type="project" value="UniProtKB-ARBA"/>
</dbReference>
<dbReference type="AlphaFoldDB" id="W4K3H2"/>
<dbReference type="InterPro" id="IPR036837">
    <property type="entry name" value="Cation_efflux_CTD_sf"/>
</dbReference>
<keyword evidence="4 7" id="KW-1133">Transmembrane helix</keyword>
<dbReference type="SUPFAM" id="SSF161111">
    <property type="entry name" value="Cation efflux protein transmembrane domain-like"/>
    <property type="match status" value="1"/>
</dbReference>
<evidence type="ECO:0000256" key="7">
    <source>
        <dbReference type="SAM" id="Phobius"/>
    </source>
</evidence>
<dbReference type="InterPro" id="IPR050291">
    <property type="entry name" value="CDF_Transporter"/>
</dbReference>
<dbReference type="EMBL" id="KI925459">
    <property type="protein sequence ID" value="ETW80383.1"/>
    <property type="molecule type" value="Genomic_DNA"/>
</dbReference>
<evidence type="ECO:0000256" key="1">
    <source>
        <dbReference type="ARBA" id="ARBA00004141"/>
    </source>
</evidence>
<dbReference type="InterPro" id="IPR058533">
    <property type="entry name" value="Cation_efflux_TM"/>
</dbReference>
<keyword evidence="5 7" id="KW-0472">Membrane</keyword>
<evidence type="ECO:0000256" key="6">
    <source>
        <dbReference type="SAM" id="MobiDB-lite"/>
    </source>
</evidence>
<feature type="compositionally biased region" description="Basic and acidic residues" evidence="6">
    <location>
        <begin position="46"/>
        <end position="55"/>
    </location>
</feature>
<dbReference type="SUPFAM" id="SSF160240">
    <property type="entry name" value="Cation efflux protein cytoplasmic domain-like"/>
    <property type="match status" value="1"/>
</dbReference>
<evidence type="ECO:0000313" key="11">
    <source>
        <dbReference type="Proteomes" id="UP000030671"/>
    </source>
</evidence>
<dbReference type="InParanoid" id="W4K3H2"/>
<organism evidence="10 11">
    <name type="scientific">Heterobasidion irregulare (strain TC 32-1)</name>
    <dbReference type="NCBI Taxonomy" id="747525"/>
    <lineage>
        <taxon>Eukaryota</taxon>
        <taxon>Fungi</taxon>
        <taxon>Dikarya</taxon>
        <taxon>Basidiomycota</taxon>
        <taxon>Agaricomycotina</taxon>
        <taxon>Agaricomycetes</taxon>
        <taxon>Russulales</taxon>
        <taxon>Bondarzewiaceae</taxon>
        <taxon>Heterobasidion</taxon>
        <taxon>Heterobasidion annosum species complex</taxon>
    </lineage>
</organism>
<keyword evidence="11" id="KW-1185">Reference proteome</keyword>
<dbReference type="InterPro" id="IPR027469">
    <property type="entry name" value="Cation_efflux_TMD_sf"/>
</dbReference>
<proteinExistence type="predicted"/>
<dbReference type="Pfam" id="PF01545">
    <property type="entry name" value="Cation_efflux"/>
    <property type="match status" value="1"/>
</dbReference>
<evidence type="ECO:0000259" key="8">
    <source>
        <dbReference type="Pfam" id="PF01545"/>
    </source>
</evidence>
<keyword evidence="2" id="KW-0813">Transport</keyword>
<dbReference type="PANTHER" id="PTHR43840:SF15">
    <property type="entry name" value="MITOCHONDRIAL METAL TRANSPORTER 1-RELATED"/>
    <property type="match status" value="1"/>
</dbReference>
<dbReference type="InterPro" id="IPR027470">
    <property type="entry name" value="Cation_efflux_CTD"/>
</dbReference>
<dbReference type="NCBIfam" id="TIGR01297">
    <property type="entry name" value="CDF"/>
    <property type="match status" value="1"/>
</dbReference>
<feature type="domain" description="Cation efflux protein transmembrane" evidence="8">
    <location>
        <begin position="75"/>
        <end position="305"/>
    </location>
</feature>
<dbReference type="KEGG" id="hir:HETIRDRAFT_122980"/>
<dbReference type="RefSeq" id="XP_009547142.1">
    <property type="nucleotide sequence ID" value="XM_009548847.1"/>
</dbReference>
<keyword evidence="3 7" id="KW-0812">Transmembrane</keyword>
<dbReference type="GO" id="GO:0016020">
    <property type="term" value="C:membrane"/>
    <property type="evidence" value="ECO:0007669"/>
    <property type="project" value="UniProtKB-SubCell"/>
</dbReference>
<accession>W4K3H2</accession>
<dbReference type="PANTHER" id="PTHR43840">
    <property type="entry name" value="MITOCHONDRIAL METAL TRANSPORTER 1-RELATED"/>
    <property type="match status" value="1"/>
</dbReference>
<evidence type="ECO:0000256" key="5">
    <source>
        <dbReference type="ARBA" id="ARBA00023136"/>
    </source>
</evidence>
<gene>
    <name evidence="10" type="ORF">HETIRDRAFT_122980</name>
</gene>
<dbReference type="GO" id="GO:0008324">
    <property type="term" value="F:monoatomic cation transmembrane transporter activity"/>
    <property type="evidence" value="ECO:0007669"/>
    <property type="project" value="InterPro"/>
</dbReference>
<evidence type="ECO:0000256" key="3">
    <source>
        <dbReference type="ARBA" id="ARBA00022692"/>
    </source>
</evidence>
<comment type="subcellular location">
    <subcellularLocation>
        <location evidence="1">Membrane</location>
        <topology evidence="1">Multi-pass membrane protein</topology>
    </subcellularLocation>
</comment>
<dbReference type="GO" id="GO:0098771">
    <property type="term" value="P:inorganic ion homeostasis"/>
    <property type="evidence" value="ECO:0007669"/>
    <property type="project" value="UniProtKB-ARBA"/>
</dbReference>